<dbReference type="AlphaFoldDB" id="A0A1M6WB05"/>
<dbReference type="EMBL" id="FRAW01000023">
    <property type="protein sequence ID" value="SHK90962.1"/>
    <property type="molecule type" value="Genomic_DNA"/>
</dbReference>
<organism evidence="1 2">
    <name type="scientific">Fibrobacter intestinalis</name>
    <dbReference type="NCBI Taxonomy" id="28122"/>
    <lineage>
        <taxon>Bacteria</taxon>
        <taxon>Pseudomonadati</taxon>
        <taxon>Fibrobacterota</taxon>
        <taxon>Fibrobacteria</taxon>
        <taxon>Fibrobacterales</taxon>
        <taxon>Fibrobacteraceae</taxon>
        <taxon>Fibrobacter</taxon>
    </lineage>
</organism>
<name>A0A1M6WB05_9BACT</name>
<gene>
    <name evidence="1" type="ORF">SAMN05720469_12311</name>
</gene>
<dbReference type="RefSeq" id="WP_073305135.1">
    <property type="nucleotide sequence ID" value="NZ_FRAW01000023.1"/>
</dbReference>
<protein>
    <submittedName>
        <fullName evidence="1">Uncharacterized protein</fullName>
    </submittedName>
</protein>
<dbReference type="Proteomes" id="UP000184275">
    <property type="component" value="Unassembled WGS sequence"/>
</dbReference>
<proteinExistence type="predicted"/>
<reference evidence="2" key="1">
    <citation type="submission" date="2016-11" db="EMBL/GenBank/DDBJ databases">
        <authorList>
            <person name="Varghese N."/>
            <person name="Submissions S."/>
        </authorList>
    </citation>
    <scope>NUCLEOTIDE SEQUENCE [LARGE SCALE GENOMIC DNA]</scope>
    <source>
        <strain evidence="2">UWOS</strain>
    </source>
</reference>
<evidence type="ECO:0000313" key="1">
    <source>
        <dbReference type="EMBL" id="SHK90962.1"/>
    </source>
</evidence>
<keyword evidence="2" id="KW-1185">Reference proteome</keyword>
<sequence>MSHISFCDTNWSNQFKDHYNNLCQDEKWIVPSIRDFSFIQDVIAKEDYQSLKRDGSFQKNSYTVSVLTYFKIMGLIKDDVPVMLFPTEKEFATIFCYIKASNIESSFVFCDHTIKISNYISSSFSLTSDESSYILEMEAVAGYPKSFVGDEKRFKEIISKYKGKIDNFKMVAHCLMNKYPETSFITEYVKQLGDIH</sequence>
<evidence type="ECO:0000313" key="2">
    <source>
        <dbReference type="Proteomes" id="UP000184275"/>
    </source>
</evidence>
<accession>A0A1M6WB05</accession>